<dbReference type="EC" id="2.7.11.1" evidence="8"/>
<feature type="region of interest" description="Disordered" evidence="6">
    <location>
        <begin position="1367"/>
        <end position="1391"/>
    </location>
</feature>
<dbReference type="InterPro" id="IPR017441">
    <property type="entry name" value="Protein_kinase_ATP_BS"/>
</dbReference>
<accession>A0ABQ9X6W1</accession>
<dbReference type="GO" id="GO:0004674">
    <property type="term" value="F:protein serine/threonine kinase activity"/>
    <property type="evidence" value="ECO:0007669"/>
    <property type="project" value="UniProtKB-EC"/>
</dbReference>
<feature type="compositionally biased region" description="Basic and acidic residues" evidence="6">
    <location>
        <begin position="535"/>
        <end position="550"/>
    </location>
</feature>
<dbReference type="Gene3D" id="1.10.510.10">
    <property type="entry name" value="Transferase(Phosphotransferase) domain 1"/>
    <property type="match status" value="1"/>
</dbReference>
<dbReference type="InterPro" id="IPR014721">
    <property type="entry name" value="Ribsml_uS5_D2-typ_fold_subgr"/>
</dbReference>
<feature type="compositionally biased region" description="Polar residues" evidence="6">
    <location>
        <begin position="1598"/>
        <end position="1610"/>
    </location>
</feature>
<feature type="compositionally biased region" description="Basic residues" evidence="6">
    <location>
        <begin position="1486"/>
        <end position="1495"/>
    </location>
</feature>
<dbReference type="Gene3D" id="3.30.1540.20">
    <property type="entry name" value="MutL, C-terminal domain, dimerisation subdomain"/>
    <property type="match status" value="1"/>
</dbReference>
<keyword evidence="8" id="KW-0418">Kinase</keyword>
<sequence>MLEHDLPHDQGHLRILSSECQTLIHANAFICSPTQVLYELLLNSIDGGATKICVGFLERKTEFCVIDNGNGVAEDDFKNIGQHHYTSRIRFPHDLTKTSFYGYRGESLACISDVSRLELASQTVWDGNANIVVFDHGKPVFRGPHSSGSRHVHSLSNFLLGKQNGSWMSVMVSELFTNEPVRRGYLQLDNMSGLPNQSVNWGSRLKDVIKHVWLLCPQIEFEMIKVDSSFQHTKQLFKSLGNELLLSGTLGRLLRGQGSSAGVTMNDTITIRTSAKSRDNTEDFQHRSYDVTIDGVISCLGTGSSLPNSQYLFVNGKLVLSTPLHGMLATLWRGMKGNRKRSGETHAVYVLRLGIPPLHVDLGFDESQDAFKVGFNRWDDVLSFVKVRLLAEKGGERASDENDQVIEDNRHDIQNSEPLESSIDTLAFIVSTVSVVTDKHSFSALVDVFRTKDTSSTNSPKSQNYTTPRSFIGTSPSISPLPFHTFPSRLNYTPELLADHSSVTTISPIRKLKRQYSTLSEPDPYLRGTVTPTPRTDRTGSPEFNHPYEHRSPFHFDYRSYSQPTLNKPSRRTPSSFITRSPEIQQPFTFQPHVSHSKHVFTPFQPHNTPHSSQSSFSLPNKIREMKEMRLVEAEHRERREQLAEILQADETPVQTPRASFFRRAPSSPQDTDEQQLRALRRVERERLREESEKKEREENRMKANEDWFRSILDDDIALGTHLEPTTKQTLDLPPGSPQRPRPLDTTHVSEDDEWKSDSSPASPRVLSFVSPQLAVSIPSSSSTPTPLHSPLPQVPPKKEKPTRSIPKSKSTLPRKKAADSQLNVSLSKEALARAVIVGQANSRFILCINTLPDLADDKSKRKKVEEGVVFAFDQHAVSERIRFEFYQSLFLVHVAKRVQINTNLNEINHSPSSLFSLPNPPPTPDTLRMGKSVAPDHLKKRRMEEDHSFSFVSLGTGVRIPLNDDEIEQAQKYKVLLNAIGYQFSIPPQNPSSRSSSVHHCILTETPIVFGVTLPTSSFRETIHQIEVSPQPPPLNGTDFIPSPIKRVIASRSCRGAVMFGDPLNNSDCTALMTELTMCAQPFQCAHGRNDCVDALHVRKVIGKGGFGLVSKCSWKGLDLAMKRDPKKHRNSSLKLEATILQECQGLPHFPLIYHSGVVDSNTFLTMELLGNNLRTLSSRLPSRTFSAQTVAFIGLQCLESIQLLHSKGYVHRDIKPRNFVVGRGPKANTIFLIDFGLAKPFNPFDSAVKRTNGHGFRGTIRYASVSAHRGYELCPVDDLWSLLYTLVFLSKGELPWSDLQDKQLIYKSKHSHQNHSLVSSMPSQYQQIVDSLVHTRHRQAPDYTLFRTKLLSILAYSPSPSLSLSAHNSTADVESSPFPSPSASPALDKRPEHQFSICCEWTPKIQLEFTVRDFLDNESTRRAEQNMTEMMMRQRRNSDHSHSSRATVLTNPLEADEARSLEGMWESDEDDDHQLHQNAARKLSSARRRHQRREKAQAKIQRKDDDSNDSSREDLQSYSSNFRQRSFSSCSTSRRPSPSPKVQTKLPDIKAVENQVFENEESESPDRIAEDSHSDLPPEITDSHPSHPSPPAPTSNRTPSNPTQTAVDVHSFPQSIQKAIKEQEVHKTRERGLVNADPCFCTIF</sequence>
<dbReference type="PROSITE" id="PS50011">
    <property type="entry name" value="PROTEIN_KINASE_DOM"/>
    <property type="match status" value="1"/>
</dbReference>
<evidence type="ECO:0000256" key="6">
    <source>
        <dbReference type="SAM" id="MobiDB-lite"/>
    </source>
</evidence>
<dbReference type="InterPro" id="IPR000719">
    <property type="entry name" value="Prot_kinase_dom"/>
</dbReference>
<dbReference type="InterPro" id="IPR014790">
    <property type="entry name" value="MutL_C"/>
</dbReference>
<dbReference type="SMART" id="SM01340">
    <property type="entry name" value="DNA_mis_repair"/>
    <property type="match status" value="1"/>
</dbReference>
<protein>
    <submittedName>
        <fullName evidence="8">Tau-tubulin kinase 1</fullName>
        <ecNumber evidence="8">2.7.11.1</ecNumber>
    </submittedName>
</protein>
<dbReference type="Pfam" id="PF00069">
    <property type="entry name" value="Pkinase"/>
    <property type="match status" value="1"/>
</dbReference>
<feature type="binding site" evidence="5">
    <location>
        <position position="1124"/>
    </location>
    <ligand>
        <name>ATP</name>
        <dbReference type="ChEBI" id="CHEBI:30616"/>
    </ligand>
</feature>
<dbReference type="Gene3D" id="3.30.230.10">
    <property type="match status" value="1"/>
</dbReference>
<dbReference type="EMBL" id="JARBJD010000239">
    <property type="protein sequence ID" value="KAK2946060.1"/>
    <property type="molecule type" value="Genomic_DNA"/>
</dbReference>
<evidence type="ECO:0000256" key="5">
    <source>
        <dbReference type="PROSITE-ProRule" id="PRU10141"/>
    </source>
</evidence>
<feature type="region of interest" description="Disordered" evidence="6">
    <location>
        <begin position="650"/>
        <end position="677"/>
    </location>
</feature>
<feature type="compositionally biased region" description="Basic and acidic residues" evidence="6">
    <location>
        <begin position="1566"/>
        <end position="1587"/>
    </location>
</feature>
<dbReference type="InterPro" id="IPR036890">
    <property type="entry name" value="HATPase_C_sf"/>
</dbReference>
<dbReference type="InterPro" id="IPR008271">
    <property type="entry name" value="Ser/Thr_kinase_AS"/>
</dbReference>
<dbReference type="PANTHER" id="PTHR10073:SF47">
    <property type="entry name" value="DNA MISMATCH REPAIR PROTEIN MLH3"/>
    <property type="match status" value="1"/>
</dbReference>
<dbReference type="InterPro" id="IPR013507">
    <property type="entry name" value="DNA_mismatch_S5_2-like"/>
</dbReference>
<evidence type="ECO:0000256" key="1">
    <source>
        <dbReference type="ARBA" id="ARBA00006082"/>
    </source>
</evidence>
<dbReference type="PROSITE" id="PS00107">
    <property type="entry name" value="PROTEIN_KINASE_ATP"/>
    <property type="match status" value="1"/>
</dbReference>
<evidence type="ECO:0000313" key="9">
    <source>
        <dbReference type="Proteomes" id="UP001281761"/>
    </source>
</evidence>
<dbReference type="SMART" id="SM00220">
    <property type="entry name" value="S_TKc"/>
    <property type="match status" value="1"/>
</dbReference>
<gene>
    <name evidence="8" type="ORF">BLNAU_19019</name>
</gene>
<feature type="compositionally biased region" description="Low complexity" evidence="6">
    <location>
        <begin position="1377"/>
        <end position="1388"/>
    </location>
</feature>
<feature type="region of interest" description="Disordered" evidence="6">
    <location>
        <begin position="683"/>
        <end position="702"/>
    </location>
</feature>
<dbReference type="Proteomes" id="UP001281761">
    <property type="component" value="Unassembled WGS sequence"/>
</dbReference>
<keyword evidence="4 5" id="KW-0067">ATP-binding</keyword>
<evidence type="ECO:0000256" key="2">
    <source>
        <dbReference type="ARBA" id="ARBA00022741"/>
    </source>
</evidence>
<dbReference type="Pfam" id="PF13589">
    <property type="entry name" value="HATPase_c_3"/>
    <property type="match status" value="1"/>
</dbReference>
<organism evidence="8 9">
    <name type="scientific">Blattamonas nauphoetae</name>
    <dbReference type="NCBI Taxonomy" id="2049346"/>
    <lineage>
        <taxon>Eukaryota</taxon>
        <taxon>Metamonada</taxon>
        <taxon>Preaxostyla</taxon>
        <taxon>Oxymonadida</taxon>
        <taxon>Blattamonas</taxon>
    </lineage>
</organism>
<feature type="compositionally biased region" description="Basic and acidic residues" evidence="6">
    <location>
        <begin position="1496"/>
        <end position="1517"/>
    </location>
</feature>
<evidence type="ECO:0000259" key="7">
    <source>
        <dbReference type="PROSITE" id="PS50011"/>
    </source>
</evidence>
<evidence type="ECO:0000313" key="8">
    <source>
        <dbReference type="EMBL" id="KAK2946060.1"/>
    </source>
</evidence>
<dbReference type="PANTHER" id="PTHR10073">
    <property type="entry name" value="DNA MISMATCH REPAIR PROTEIN MLH, PMS, MUTL"/>
    <property type="match status" value="1"/>
</dbReference>
<dbReference type="InterPro" id="IPR011009">
    <property type="entry name" value="Kinase-like_dom_sf"/>
</dbReference>
<feature type="compositionally biased region" description="Low complexity" evidence="6">
    <location>
        <begin position="1527"/>
        <end position="1538"/>
    </location>
</feature>
<dbReference type="PROSITE" id="PS00108">
    <property type="entry name" value="PROTEIN_KINASE_ST"/>
    <property type="match status" value="1"/>
</dbReference>
<name>A0ABQ9X6W1_9EUKA</name>
<feature type="region of interest" description="Disordered" evidence="6">
    <location>
        <begin position="777"/>
        <end position="820"/>
    </location>
</feature>
<evidence type="ECO:0000256" key="4">
    <source>
        <dbReference type="ARBA" id="ARBA00022840"/>
    </source>
</evidence>
<feature type="domain" description="Protein kinase" evidence="7">
    <location>
        <begin position="1097"/>
        <end position="1364"/>
    </location>
</feature>
<evidence type="ECO:0000256" key="3">
    <source>
        <dbReference type="ARBA" id="ARBA00022763"/>
    </source>
</evidence>
<comment type="similarity">
    <text evidence="1">Belongs to the DNA mismatch repair MutL/HexB family.</text>
</comment>
<feature type="region of interest" description="Disordered" evidence="6">
    <location>
        <begin position="518"/>
        <end position="550"/>
    </location>
</feature>
<dbReference type="InterPro" id="IPR042120">
    <property type="entry name" value="MutL_C_dimsub"/>
</dbReference>
<dbReference type="Gene3D" id="3.30.565.10">
    <property type="entry name" value="Histidine kinase-like ATPase, C-terminal domain"/>
    <property type="match status" value="1"/>
</dbReference>
<dbReference type="SUPFAM" id="SSF55874">
    <property type="entry name" value="ATPase domain of HSP90 chaperone/DNA topoisomerase II/histidine kinase"/>
    <property type="match status" value="1"/>
</dbReference>
<keyword evidence="9" id="KW-1185">Reference proteome</keyword>
<reference evidence="8 9" key="1">
    <citation type="journal article" date="2022" name="bioRxiv">
        <title>Genomics of Preaxostyla Flagellates Illuminates Evolutionary Transitions and the Path Towards Mitochondrial Loss.</title>
        <authorList>
            <person name="Novak L.V.F."/>
            <person name="Treitli S.C."/>
            <person name="Pyrih J."/>
            <person name="Halakuc P."/>
            <person name="Pipaliya S.V."/>
            <person name="Vacek V."/>
            <person name="Brzon O."/>
            <person name="Soukal P."/>
            <person name="Eme L."/>
            <person name="Dacks J.B."/>
            <person name="Karnkowska A."/>
            <person name="Elias M."/>
            <person name="Hampl V."/>
        </authorList>
    </citation>
    <scope>NUCLEOTIDE SEQUENCE [LARGE SCALE GENOMIC DNA]</scope>
    <source>
        <strain evidence="8">NAU3</strain>
        <tissue evidence="8">Gut</tissue>
    </source>
</reference>
<keyword evidence="8" id="KW-0808">Transferase</keyword>
<keyword evidence="3" id="KW-0227">DNA damage</keyword>
<keyword evidence="2 5" id="KW-0547">Nucleotide-binding</keyword>
<dbReference type="SUPFAM" id="SSF118116">
    <property type="entry name" value="DNA mismatch repair protein MutL"/>
    <property type="match status" value="1"/>
</dbReference>
<dbReference type="SUPFAM" id="SSF56112">
    <property type="entry name" value="Protein kinase-like (PK-like)"/>
    <property type="match status" value="1"/>
</dbReference>
<feature type="region of interest" description="Disordered" evidence="6">
    <location>
        <begin position="1434"/>
        <end position="1610"/>
    </location>
</feature>
<comment type="caution">
    <text evidence="8">The sequence shown here is derived from an EMBL/GenBank/DDBJ whole genome shotgun (WGS) entry which is preliminary data.</text>
</comment>
<proteinExistence type="inferred from homology"/>
<dbReference type="InterPro" id="IPR038973">
    <property type="entry name" value="MutL/Mlh/Pms-like"/>
</dbReference>
<feature type="region of interest" description="Disordered" evidence="6">
    <location>
        <begin position="725"/>
        <end position="764"/>
    </location>
</feature>
<dbReference type="SMART" id="SM00853">
    <property type="entry name" value="MutL_C"/>
    <property type="match status" value="1"/>
</dbReference>
<dbReference type="InterPro" id="IPR037198">
    <property type="entry name" value="MutL_C_sf"/>
</dbReference>